<comment type="caution">
    <text evidence="5">The sequence shown here is derived from an EMBL/GenBank/DDBJ whole genome shotgun (WGS) entry which is preliminary data.</text>
</comment>
<proteinExistence type="inferred from homology"/>
<dbReference type="GO" id="GO:0004867">
    <property type="term" value="F:serine-type endopeptidase inhibitor activity"/>
    <property type="evidence" value="ECO:0007669"/>
    <property type="project" value="UniProtKB-KW"/>
</dbReference>
<organism evidence="5 6">
    <name type="scientific">Sorghum bicolor</name>
    <name type="common">Sorghum</name>
    <name type="synonym">Sorghum vulgare</name>
    <dbReference type="NCBI Taxonomy" id="4558"/>
    <lineage>
        <taxon>Eukaryota</taxon>
        <taxon>Viridiplantae</taxon>
        <taxon>Streptophyta</taxon>
        <taxon>Embryophyta</taxon>
        <taxon>Tracheophyta</taxon>
        <taxon>Spermatophyta</taxon>
        <taxon>Magnoliopsida</taxon>
        <taxon>Liliopsida</taxon>
        <taxon>Poales</taxon>
        <taxon>Poaceae</taxon>
        <taxon>PACMAD clade</taxon>
        <taxon>Panicoideae</taxon>
        <taxon>Andropogonodae</taxon>
        <taxon>Andropogoneae</taxon>
        <taxon>Sorghinae</taxon>
        <taxon>Sorghum</taxon>
    </lineage>
</organism>
<keyword evidence="3" id="KW-0722">Serine protease inhibitor</keyword>
<keyword evidence="2" id="KW-0646">Protease inhibitor</keyword>
<protein>
    <submittedName>
        <fullName evidence="5">Uncharacterized protein</fullName>
    </submittedName>
</protein>
<dbReference type="AlphaFoldDB" id="A0A921R2W3"/>
<dbReference type="EMBL" id="CM027683">
    <property type="protein sequence ID" value="KAG0531456.1"/>
    <property type="molecule type" value="Genomic_DNA"/>
</dbReference>
<dbReference type="Gene3D" id="3.30.10.10">
    <property type="entry name" value="Trypsin Inhibitor V, subunit A"/>
    <property type="match status" value="1"/>
</dbReference>
<accession>A0A921R2W3</accession>
<evidence type="ECO:0000256" key="1">
    <source>
        <dbReference type="ARBA" id="ARBA00008210"/>
    </source>
</evidence>
<dbReference type="PANTHER" id="PTHR33091:SF92">
    <property type="entry name" value="OS02G0124300 PROTEIN"/>
    <property type="match status" value="1"/>
</dbReference>
<feature type="region of interest" description="Disordered" evidence="4">
    <location>
        <begin position="1"/>
        <end position="23"/>
    </location>
</feature>
<gene>
    <name evidence="5" type="ORF">BDA96_04G024300</name>
</gene>
<reference evidence="5" key="2">
    <citation type="submission" date="2020-10" db="EMBL/GenBank/DDBJ databases">
        <authorList>
            <person name="Cooper E.A."/>
            <person name="Brenton Z.W."/>
            <person name="Flinn B.S."/>
            <person name="Jenkins J."/>
            <person name="Shu S."/>
            <person name="Flowers D."/>
            <person name="Luo F."/>
            <person name="Wang Y."/>
            <person name="Xia P."/>
            <person name="Barry K."/>
            <person name="Daum C."/>
            <person name="Lipzen A."/>
            <person name="Yoshinaga Y."/>
            <person name="Schmutz J."/>
            <person name="Saski C."/>
            <person name="Vermerris W."/>
            <person name="Kresovich S."/>
        </authorList>
    </citation>
    <scope>NUCLEOTIDE SEQUENCE</scope>
</reference>
<dbReference type="InterPro" id="IPR036354">
    <property type="entry name" value="Prot_inh_pot1_sf"/>
</dbReference>
<reference evidence="5" key="1">
    <citation type="journal article" date="2019" name="BMC Genomics">
        <title>A new reference genome for Sorghum bicolor reveals high levels of sequence similarity between sweet and grain genotypes: implications for the genetics of sugar metabolism.</title>
        <authorList>
            <person name="Cooper E.A."/>
            <person name="Brenton Z.W."/>
            <person name="Flinn B.S."/>
            <person name="Jenkins J."/>
            <person name="Shu S."/>
            <person name="Flowers D."/>
            <person name="Luo F."/>
            <person name="Wang Y."/>
            <person name="Xia P."/>
            <person name="Barry K."/>
            <person name="Daum C."/>
            <person name="Lipzen A."/>
            <person name="Yoshinaga Y."/>
            <person name="Schmutz J."/>
            <person name="Saski C."/>
            <person name="Vermerris W."/>
            <person name="Kresovich S."/>
        </authorList>
    </citation>
    <scope>NUCLEOTIDE SEQUENCE</scope>
</reference>
<dbReference type="GO" id="GO:0009611">
    <property type="term" value="P:response to wounding"/>
    <property type="evidence" value="ECO:0007669"/>
    <property type="project" value="InterPro"/>
</dbReference>
<dbReference type="Pfam" id="PF00280">
    <property type="entry name" value="potato_inhibit"/>
    <property type="match status" value="1"/>
</dbReference>
<evidence type="ECO:0000313" key="5">
    <source>
        <dbReference type="EMBL" id="KAG0531456.1"/>
    </source>
</evidence>
<comment type="similarity">
    <text evidence="1">Belongs to the protease inhibitor I13 (potato type I serine protease inhibitor) family.</text>
</comment>
<name>A0A921R2W3_SORBI</name>
<feature type="compositionally biased region" description="Low complexity" evidence="4">
    <location>
        <begin position="1"/>
        <end position="12"/>
    </location>
</feature>
<dbReference type="PANTHER" id="PTHR33091">
    <property type="entry name" value="PROTEIN, PUTATIVE, EXPRESSED-RELATED"/>
    <property type="match status" value="1"/>
</dbReference>
<evidence type="ECO:0000256" key="3">
    <source>
        <dbReference type="ARBA" id="ARBA00022900"/>
    </source>
</evidence>
<dbReference type="SUPFAM" id="SSF54654">
    <property type="entry name" value="CI-2 family of serine protease inhibitors"/>
    <property type="match status" value="1"/>
</dbReference>
<evidence type="ECO:0000256" key="2">
    <source>
        <dbReference type="ARBA" id="ARBA00022690"/>
    </source>
</evidence>
<evidence type="ECO:0000256" key="4">
    <source>
        <dbReference type="SAM" id="MobiDB-lite"/>
    </source>
</evidence>
<dbReference type="Proteomes" id="UP000807115">
    <property type="component" value="Chromosome 4"/>
</dbReference>
<evidence type="ECO:0000313" key="6">
    <source>
        <dbReference type="Proteomes" id="UP000807115"/>
    </source>
</evidence>
<sequence length="83" mass="8981">MGRGLLPAAAGSSDDDGGKLKSSWPEMVGKHMVEAAFTIKSERQDVVLEFHTADDSQPPDFDAHRVCIFVDDNLIVVRTPVVG</sequence>
<dbReference type="InterPro" id="IPR000864">
    <property type="entry name" value="Prot_inh_pot1"/>
</dbReference>